<dbReference type="Proteomes" id="UP001303473">
    <property type="component" value="Unassembled WGS sequence"/>
</dbReference>
<evidence type="ECO:0000313" key="4">
    <source>
        <dbReference type="Proteomes" id="UP001303473"/>
    </source>
</evidence>
<keyword evidence="2" id="KW-0732">Signal</keyword>
<proteinExistence type="predicted"/>
<feature type="signal peptide" evidence="2">
    <location>
        <begin position="1"/>
        <end position="16"/>
    </location>
</feature>
<keyword evidence="1" id="KW-0472">Membrane</keyword>
<accession>A0AAN6MZL7</accession>
<feature type="chain" id="PRO_5042856342" description="Secreted protein" evidence="2">
    <location>
        <begin position="17"/>
        <end position="101"/>
    </location>
</feature>
<feature type="transmembrane region" description="Helical" evidence="1">
    <location>
        <begin position="44"/>
        <end position="62"/>
    </location>
</feature>
<evidence type="ECO:0000313" key="3">
    <source>
        <dbReference type="EMBL" id="KAK3936457.1"/>
    </source>
</evidence>
<evidence type="ECO:0000256" key="2">
    <source>
        <dbReference type="SAM" id="SignalP"/>
    </source>
</evidence>
<organism evidence="3 4">
    <name type="scientific">Diplogelasinospora grovesii</name>
    <dbReference type="NCBI Taxonomy" id="303347"/>
    <lineage>
        <taxon>Eukaryota</taxon>
        <taxon>Fungi</taxon>
        <taxon>Dikarya</taxon>
        <taxon>Ascomycota</taxon>
        <taxon>Pezizomycotina</taxon>
        <taxon>Sordariomycetes</taxon>
        <taxon>Sordariomycetidae</taxon>
        <taxon>Sordariales</taxon>
        <taxon>Diplogelasinosporaceae</taxon>
        <taxon>Diplogelasinospora</taxon>
    </lineage>
</organism>
<dbReference type="EMBL" id="MU853883">
    <property type="protein sequence ID" value="KAK3936457.1"/>
    <property type="molecule type" value="Genomic_DNA"/>
</dbReference>
<sequence length="101" mass="11478">MSCFFVHLCFLSFVSSPFFSLPCYVFTAPHVLVGYLFSANLLKRIVGGFISYVCTYIYIYTFHCSCHPTSSKYMLLCLCGDGRWGCVKPCLCFIVTHMIPI</sequence>
<comment type="caution">
    <text evidence="3">The sequence shown here is derived from an EMBL/GenBank/DDBJ whole genome shotgun (WGS) entry which is preliminary data.</text>
</comment>
<name>A0AAN6MZL7_9PEZI</name>
<evidence type="ECO:0008006" key="5">
    <source>
        <dbReference type="Google" id="ProtNLM"/>
    </source>
</evidence>
<dbReference type="AlphaFoldDB" id="A0AAN6MZL7"/>
<reference evidence="4" key="1">
    <citation type="journal article" date="2023" name="Mol. Phylogenet. Evol.">
        <title>Genome-scale phylogeny and comparative genomics of the fungal order Sordariales.</title>
        <authorList>
            <person name="Hensen N."/>
            <person name="Bonometti L."/>
            <person name="Westerberg I."/>
            <person name="Brannstrom I.O."/>
            <person name="Guillou S."/>
            <person name="Cros-Aarteil S."/>
            <person name="Calhoun S."/>
            <person name="Haridas S."/>
            <person name="Kuo A."/>
            <person name="Mondo S."/>
            <person name="Pangilinan J."/>
            <person name="Riley R."/>
            <person name="LaButti K."/>
            <person name="Andreopoulos B."/>
            <person name="Lipzen A."/>
            <person name="Chen C."/>
            <person name="Yan M."/>
            <person name="Daum C."/>
            <person name="Ng V."/>
            <person name="Clum A."/>
            <person name="Steindorff A."/>
            <person name="Ohm R.A."/>
            <person name="Martin F."/>
            <person name="Silar P."/>
            <person name="Natvig D.O."/>
            <person name="Lalanne C."/>
            <person name="Gautier V."/>
            <person name="Ament-Velasquez S.L."/>
            <person name="Kruys A."/>
            <person name="Hutchinson M.I."/>
            <person name="Powell A.J."/>
            <person name="Barry K."/>
            <person name="Miller A.N."/>
            <person name="Grigoriev I.V."/>
            <person name="Debuchy R."/>
            <person name="Gladieux P."/>
            <person name="Hiltunen Thoren M."/>
            <person name="Johannesson H."/>
        </authorList>
    </citation>
    <scope>NUCLEOTIDE SEQUENCE [LARGE SCALE GENOMIC DNA]</scope>
    <source>
        <strain evidence="4">CBS 340.73</strain>
    </source>
</reference>
<evidence type="ECO:0000256" key="1">
    <source>
        <dbReference type="SAM" id="Phobius"/>
    </source>
</evidence>
<keyword evidence="1" id="KW-1133">Transmembrane helix</keyword>
<gene>
    <name evidence="3" type="ORF">QBC46DRAFT_30513</name>
</gene>
<keyword evidence="4" id="KW-1185">Reference proteome</keyword>
<protein>
    <recommendedName>
        <fullName evidence="5">Secreted protein</fullName>
    </recommendedName>
</protein>
<keyword evidence="1" id="KW-0812">Transmembrane</keyword>